<evidence type="ECO:0000313" key="3">
    <source>
        <dbReference type="Proteomes" id="UP000030645"/>
    </source>
</evidence>
<name>W9R4Z1_9ROSA</name>
<feature type="compositionally biased region" description="Basic and acidic residues" evidence="1">
    <location>
        <begin position="248"/>
        <end position="260"/>
    </location>
</feature>
<dbReference type="PANTHER" id="PTHR36376">
    <property type="entry name" value="OS09G0514700 PROTEIN"/>
    <property type="match status" value="1"/>
</dbReference>
<dbReference type="PANTHER" id="PTHR36376:SF1">
    <property type="entry name" value="OS09G0514700 PROTEIN"/>
    <property type="match status" value="1"/>
</dbReference>
<feature type="compositionally biased region" description="Basic and acidic residues" evidence="1">
    <location>
        <begin position="214"/>
        <end position="224"/>
    </location>
</feature>
<evidence type="ECO:0000313" key="2">
    <source>
        <dbReference type="EMBL" id="EXB68728.1"/>
    </source>
</evidence>
<feature type="region of interest" description="Disordered" evidence="1">
    <location>
        <begin position="202"/>
        <end position="224"/>
    </location>
</feature>
<sequence>MYLKGKKKEKRKTLELISYPPGSHPQSLTVLDNWRPFPDSFCKPLEGINDSISNLRRAFHSKCYENGANRRKAQRKSSGEKFLSLLNDDLVESMPPTNCRGVDDNKCPAENTFASSIETSSKVGSSPFEFYVWSEEGIDLYVDLNSSPSEWTQKFKNEVHKFENVQNNKSRSLHEDLGYLKEGDKEMRSSFWNIHAREIRDEPVDTRSSPSLKMTKDDHSVLDQPKKGETYSISLAIQPCGASPDVSDESKVDQHNKSSDLDSSAQDHIISVAESCAKDGCTMNCGAQDHIISVAESCSKDGCTTVLGSDIIDAHDIKSLHDTAVNSIYSDPLSPVISEHPNSDLIQCQNTILENDSSLINLSVACRGCSVSSSMEFQSSEVASCNKDASCSRCESGFIGGFATKDNIETEKGRLANTSELNPDANGCHLPVPGEEQTCFSSDNTETREGLKRKRYVEDKNQMGNAIANTKVLRSMKRLKDLPRRSMRLMSKDAAILGKTFILRTDSDFQTSSYRASALPVCDMIKRQAEVRWESSNGKYMSFAL</sequence>
<protein>
    <submittedName>
        <fullName evidence="2">Uncharacterized protein</fullName>
    </submittedName>
</protein>
<accession>W9R4Z1</accession>
<organism evidence="2 3">
    <name type="scientific">Morus notabilis</name>
    <dbReference type="NCBI Taxonomy" id="981085"/>
    <lineage>
        <taxon>Eukaryota</taxon>
        <taxon>Viridiplantae</taxon>
        <taxon>Streptophyta</taxon>
        <taxon>Embryophyta</taxon>
        <taxon>Tracheophyta</taxon>
        <taxon>Spermatophyta</taxon>
        <taxon>Magnoliopsida</taxon>
        <taxon>eudicotyledons</taxon>
        <taxon>Gunneridae</taxon>
        <taxon>Pentapetalae</taxon>
        <taxon>rosids</taxon>
        <taxon>fabids</taxon>
        <taxon>Rosales</taxon>
        <taxon>Moraceae</taxon>
        <taxon>Moreae</taxon>
        <taxon>Morus</taxon>
    </lineage>
</organism>
<dbReference type="AlphaFoldDB" id="W9R4Z1"/>
<feature type="region of interest" description="Disordered" evidence="1">
    <location>
        <begin position="240"/>
        <end position="264"/>
    </location>
</feature>
<dbReference type="Proteomes" id="UP000030645">
    <property type="component" value="Unassembled WGS sequence"/>
</dbReference>
<reference evidence="3" key="1">
    <citation type="submission" date="2013-01" db="EMBL/GenBank/DDBJ databases">
        <title>Draft Genome Sequence of a Mulberry Tree, Morus notabilis C.K. Schneid.</title>
        <authorList>
            <person name="He N."/>
            <person name="Zhao S."/>
        </authorList>
    </citation>
    <scope>NUCLEOTIDE SEQUENCE</scope>
</reference>
<gene>
    <name evidence="2" type="ORF">L484_024748</name>
</gene>
<dbReference type="EMBL" id="KE344580">
    <property type="protein sequence ID" value="EXB68728.1"/>
    <property type="molecule type" value="Genomic_DNA"/>
</dbReference>
<keyword evidence="3" id="KW-1185">Reference proteome</keyword>
<dbReference type="eggNOG" id="ENOG502S8DR">
    <property type="taxonomic scope" value="Eukaryota"/>
</dbReference>
<evidence type="ECO:0000256" key="1">
    <source>
        <dbReference type="SAM" id="MobiDB-lite"/>
    </source>
</evidence>
<proteinExistence type="predicted"/>